<sequence length="123" mass="13596">MDISLVAAKILGTYLVISGLFLIFRGKTIPNLLKDFFGHPAIVYLTGVILIFLSSLLIIQNNVWDGSWRTAITIFAWLVLLKGIAYIFIPETLHKMVNKKILGALNIYGLVAIVAGLSLFYIG</sequence>
<reference evidence="2 3" key="1">
    <citation type="journal article" date="2016" name="Nat. Commun.">
        <title>Thousands of microbial genomes shed light on interconnected biogeochemical processes in an aquifer system.</title>
        <authorList>
            <person name="Anantharaman K."/>
            <person name="Brown C.T."/>
            <person name="Hug L.A."/>
            <person name="Sharon I."/>
            <person name="Castelle C.J."/>
            <person name="Probst A.J."/>
            <person name="Thomas B.C."/>
            <person name="Singh A."/>
            <person name="Wilkins M.J."/>
            <person name="Karaoz U."/>
            <person name="Brodie E.L."/>
            <person name="Williams K.H."/>
            <person name="Hubbard S.S."/>
            <person name="Banfield J.F."/>
        </authorList>
    </citation>
    <scope>NUCLEOTIDE SEQUENCE [LARGE SCALE GENOMIC DNA]</scope>
</reference>
<accession>A0A1F6G5W5</accession>
<evidence type="ECO:0000256" key="1">
    <source>
        <dbReference type="SAM" id="Phobius"/>
    </source>
</evidence>
<evidence type="ECO:0008006" key="4">
    <source>
        <dbReference type="Google" id="ProtNLM"/>
    </source>
</evidence>
<organism evidence="2 3">
    <name type="scientific">Candidatus Kaiserbacteria bacterium RIFOXYD1_FULL_47_14</name>
    <dbReference type="NCBI Taxonomy" id="1798533"/>
    <lineage>
        <taxon>Bacteria</taxon>
        <taxon>Candidatus Kaiseribacteriota</taxon>
    </lineage>
</organism>
<keyword evidence="1" id="KW-0812">Transmembrane</keyword>
<comment type="caution">
    <text evidence="2">The sequence shown here is derived from an EMBL/GenBank/DDBJ whole genome shotgun (WGS) entry which is preliminary data.</text>
</comment>
<name>A0A1F6G5W5_9BACT</name>
<dbReference type="Proteomes" id="UP000176867">
    <property type="component" value="Unassembled WGS sequence"/>
</dbReference>
<keyword evidence="1" id="KW-0472">Membrane</keyword>
<keyword evidence="1" id="KW-1133">Transmembrane helix</keyword>
<evidence type="ECO:0000313" key="2">
    <source>
        <dbReference type="EMBL" id="OGG93504.1"/>
    </source>
</evidence>
<feature type="transmembrane region" description="Helical" evidence="1">
    <location>
        <begin position="36"/>
        <end position="59"/>
    </location>
</feature>
<dbReference type="STRING" id="1798533.A2609_00325"/>
<evidence type="ECO:0000313" key="3">
    <source>
        <dbReference type="Proteomes" id="UP000176867"/>
    </source>
</evidence>
<dbReference type="EMBL" id="MFMU01000006">
    <property type="protein sequence ID" value="OGG93504.1"/>
    <property type="molecule type" value="Genomic_DNA"/>
</dbReference>
<feature type="transmembrane region" description="Helical" evidence="1">
    <location>
        <begin position="6"/>
        <end position="24"/>
    </location>
</feature>
<gene>
    <name evidence="2" type="ORF">A2609_00325</name>
</gene>
<proteinExistence type="predicted"/>
<feature type="transmembrane region" description="Helical" evidence="1">
    <location>
        <begin position="101"/>
        <end position="122"/>
    </location>
</feature>
<protein>
    <recommendedName>
        <fullName evidence="4">Integral membrane protein (PIN domain superfamily)</fullName>
    </recommendedName>
</protein>
<feature type="transmembrane region" description="Helical" evidence="1">
    <location>
        <begin position="71"/>
        <end position="89"/>
    </location>
</feature>
<dbReference type="AlphaFoldDB" id="A0A1F6G5W5"/>